<evidence type="ECO:0000256" key="2">
    <source>
        <dbReference type="ARBA" id="ARBA00013161"/>
    </source>
</evidence>
<dbReference type="AlphaFoldDB" id="W2V141"/>
<evidence type="ECO:0000313" key="10">
    <source>
        <dbReference type="EMBL" id="ETO91163.1"/>
    </source>
</evidence>
<dbReference type="SUPFAM" id="SSF52374">
    <property type="entry name" value="Nucleotidylyl transferase"/>
    <property type="match status" value="1"/>
</dbReference>
<dbReference type="STRING" id="1401685.P857_651"/>
<evidence type="ECO:0000256" key="9">
    <source>
        <dbReference type="RuleBase" id="RU363036"/>
    </source>
</evidence>
<evidence type="ECO:0000256" key="4">
    <source>
        <dbReference type="ARBA" id="ARBA00022741"/>
    </source>
</evidence>
<dbReference type="Gene3D" id="1.10.240.10">
    <property type="entry name" value="Tyrosyl-Transfer RNA Synthetase"/>
    <property type="match status" value="1"/>
</dbReference>
<accession>W2V141</accession>
<comment type="similarity">
    <text evidence="1 9">Belongs to the class-I aminoacyl-tRNA synthetase family.</text>
</comment>
<dbReference type="InterPro" id="IPR014729">
    <property type="entry name" value="Rossmann-like_a/b/a_fold"/>
</dbReference>
<dbReference type="GO" id="GO:0005737">
    <property type="term" value="C:cytoplasm"/>
    <property type="evidence" value="ECO:0007669"/>
    <property type="project" value="UniProtKB-UniRule"/>
</dbReference>
<evidence type="ECO:0000256" key="6">
    <source>
        <dbReference type="ARBA" id="ARBA00022917"/>
    </source>
</evidence>
<dbReference type="EC" id="6.1.1.2" evidence="2 8"/>
<dbReference type="PRINTS" id="PR01039">
    <property type="entry name" value="TRNASYNTHTRP"/>
</dbReference>
<dbReference type="GO" id="GO:0006436">
    <property type="term" value="P:tryptophanyl-tRNA aminoacylation"/>
    <property type="evidence" value="ECO:0007669"/>
    <property type="project" value="UniProtKB-UniRule"/>
</dbReference>
<dbReference type="GO" id="GO:0004830">
    <property type="term" value="F:tryptophan-tRNA ligase activity"/>
    <property type="evidence" value="ECO:0007669"/>
    <property type="project" value="UniProtKB-UniRule"/>
</dbReference>
<dbReference type="InterPro" id="IPR002305">
    <property type="entry name" value="aa-tRNA-synth_Ic"/>
</dbReference>
<keyword evidence="3 9" id="KW-0436">Ligase</keyword>
<dbReference type="PROSITE" id="PS00178">
    <property type="entry name" value="AA_TRNA_LIGASE_I"/>
    <property type="match status" value="1"/>
</dbReference>
<keyword evidence="7 9" id="KW-0030">Aminoacyl-tRNA synthetase</keyword>
<evidence type="ECO:0000256" key="7">
    <source>
        <dbReference type="ARBA" id="ARBA00023146"/>
    </source>
</evidence>
<gene>
    <name evidence="10" type="primary">trpS</name>
    <name evidence="10" type="ORF">P857_651</name>
</gene>
<keyword evidence="5 9" id="KW-0067">ATP-binding</keyword>
<organism evidence="10 11">
    <name type="scientific">Candidatus Xenolissoclinum pacificiensis L6</name>
    <dbReference type="NCBI Taxonomy" id="1401685"/>
    <lineage>
        <taxon>Bacteria</taxon>
        <taxon>Pseudomonadati</taxon>
        <taxon>Pseudomonadota</taxon>
        <taxon>Alphaproteobacteria</taxon>
        <taxon>Rickettsiales</taxon>
        <taxon>Anaplasmataceae</taxon>
        <taxon>Candidatus Xenolissoclinum</taxon>
    </lineage>
</organism>
<dbReference type="EMBL" id="AXCJ01000008">
    <property type="protein sequence ID" value="ETO91163.1"/>
    <property type="molecule type" value="Genomic_DNA"/>
</dbReference>
<dbReference type="NCBIfam" id="TIGR00233">
    <property type="entry name" value="trpS"/>
    <property type="match status" value="1"/>
</dbReference>
<evidence type="ECO:0000256" key="3">
    <source>
        <dbReference type="ARBA" id="ARBA00022598"/>
    </source>
</evidence>
<reference evidence="10 11" key="1">
    <citation type="journal article" date="2013" name="PLoS ONE">
        <title>Bacterial endosymbiosis in a chordate host: long-term co-evolution and conservation of secondary metabolism.</title>
        <authorList>
            <person name="Kwan J.C."/>
            <person name="Schmidt E.W."/>
        </authorList>
    </citation>
    <scope>NUCLEOTIDE SEQUENCE [LARGE SCALE GENOMIC DNA]</scope>
    <source>
        <strain evidence="11">L6</strain>
    </source>
</reference>
<dbReference type="CDD" id="cd00806">
    <property type="entry name" value="TrpRS_core"/>
    <property type="match status" value="1"/>
</dbReference>
<dbReference type="PATRIC" id="fig|1401685.3.peg.787"/>
<dbReference type="GO" id="GO:0005524">
    <property type="term" value="F:ATP binding"/>
    <property type="evidence" value="ECO:0007669"/>
    <property type="project" value="UniProtKB-KW"/>
</dbReference>
<dbReference type="PANTHER" id="PTHR43766">
    <property type="entry name" value="TRYPTOPHAN--TRNA LIGASE, MITOCHONDRIAL"/>
    <property type="match status" value="1"/>
</dbReference>
<name>W2V141_9RICK</name>
<dbReference type="InterPro" id="IPR001412">
    <property type="entry name" value="aa-tRNA-synth_I_CS"/>
</dbReference>
<dbReference type="InterPro" id="IPR050203">
    <property type="entry name" value="Trp-tRNA_synthetase"/>
</dbReference>
<comment type="caution">
    <text evidence="10">The sequence shown here is derived from an EMBL/GenBank/DDBJ whole genome shotgun (WGS) entry which is preliminary data.</text>
</comment>
<proteinExistence type="inferred from homology"/>
<evidence type="ECO:0000256" key="1">
    <source>
        <dbReference type="ARBA" id="ARBA00005594"/>
    </source>
</evidence>
<dbReference type="InterPro" id="IPR002306">
    <property type="entry name" value="Trp-tRNA-ligase"/>
</dbReference>
<keyword evidence="4 9" id="KW-0547">Nucleotide-binding</keyword>
<sequence>MTNKIVFSGIQPTGSLHVGNYFGSIKNWLSFQDDDACDLIVSVVDWHAISVLPFPSVDDSLFTVASYIASGISPEQSSIILQSSIQEHTELQWVLSIITKLGWLNRMTQYKDKSSKHDNNALGLYAYPVLMASDVLLYDTDIVPVGMDQVQHVELIRTIAKSFNQTVNKQIFKIPELSLNEQTMKIKSLSDATKKMSKSDASDKGRINLTDSNDLISSKIMSAKTLSVPNTTVFDYHVIKSNPELNNLVVLYSACTGLSTEEASSLFKSCSQFKKLLVEVLVDLISPIREKINHLMNDKKYLISVLQNGKAKVLPQVQKKMDDIKELIGIMKLYQTLDN</sequence>
<keyword evidence="6 9" id="KW-0648">Protein biosynthesis</keyword>
<evidence type="ECO:0000313" key="11">
    <source>
        <dbReference type="Proteomes" id="UP000018951"/>
    </source>
</evidence>
<evidence type="ECO:0000256" key="5">
    <source>
        <dbReference type="ARBA" id="ARBA00022840"/>
    </source>
</evidence>
<dbReference type="Gene3D" id="3.40.50.620">
    <property type="entry name" value="HUPs"/>
    <property type="match status" value="1"/>
</dbReference>
<dbReference type="PANTHER" id="PTHR43766:SF1">
    <property type="entry name" value="TRYPTOPHAN--TRNA LIGASE, MITOCHONDRIAL"/>
    <property type="match status" value="1"/>
</dbReference>
<evidence type="ECO:0000256" key="8">
    <source>
        <dbReference type="NCBIfam" id="TIGR00233"/>
    </source>
</evidence>
<dbReference type="Proteomes" id="UP000018951">
    <property type="component" value="Unassembled WGS sequence"/>
</dbReference>
<protein>
    <recommendedName>
        <fullName evidence="2 8">Tryptophan--tRNA ligase</fullName>
        <ecNumber evidence="2 8">6.1.1.2</ecNumber>
    </recommendedName>
</protein>
<keyword evidence="11" id="KW-1185">Reference proteome</keyword>
<dbReference type="Pfam" id="PF00579">
    <property type="entry name" value="tRNA-synt_1b"/>
    <property type="match status" value="1"/>
</dbReference>